<dbReference type="PANTHER" id="PTHR45674">
    <property type="entry name" value="DNA LIGASE 1/3 FAMILY MEMBER"/>
    <property type="match status" value="1"/>
</dbReference>
<keyword evidence="9" id="KW-0131">Cell cycle</keyword>
<dbReference type="KEGG" id="halg:HUG10_20935"/>
<dbReference type="SUPFAM" id="SSF56091">
    <property type="entry name" value="DNA ligase/mRNA capping enzyme, catalytic domain"/>
    <property type="match status" value="1"/>
</dbReference>
<comment type="similarity">
    <text evidence="1">Belongs to the ATP-dependent DNA ligase family.</text>
</comment>
<keyword evidence="12" id="KW-1185">Reference proteome</keyword>
<keyword evidence="8" id="KW-0234">DNA repair</keyword>
<dbReference type="InterPro" id="IPR036599">
    <property type="entry name" value="DNA_ligase_N_sf"/>
</dbReference>
<dbReference type="OrthoDB" id="31274at2157"/>
<evidence type="ECO:0000256" key="4">
    <source>
        <dbReference type="ARBA" id="ARBA00022741"/>
    </source>
</evidence>
<gene>
    <name evidence="11" type="ORF">HUG10_20935</name>
</gene>
<sequence>MDLTEFGAHLEELQAGEKSKDDVILRALRDINPSSKHFSGAIALLTRKPFDDIGVGKKSLRKLATTCFDVTHDELRDLEREYGDLPSAIGHVDLKTNTLTLKRKITLGELYDDLEYLRRTSGPEQKRRMKEMLGYDSPKWVAHAMLGKKGVSLGVGEKSVVKTLAIENGYDEHRKLLSLNPDVTTLCHKLTSPDTDPRSEPGVGHPFLPMLAKSKEVPPDPDGDWMIQPKYDGARILVHIKNGELRRAFSRNANRVDESLPELREFVDDVFATGDWILDGEAIPYKDGERQPFQAIMTRFGRQEAVDEQEIDVEFKFFDLVYGGGVCATYPGDLSNETASRRIHLLRVLFGPEQEYVAPTYRPDTHEKLNEYYQSFLDDGLEGAVVKHVDAPYEFDRRSPNWRKMIPTKENVELRITAVHEGENSNAGKVGGMKLETEDGVPVGHVGGGMEGHSGIPWEERDDIIDKIVEVSWRELQENDDGTYALRFPSLEGFRADKDEADSLDKILSA</sequence>
<dbReference type="Gene3D" id="1.10.3260.10">
    <property type="entry name" value="DNA ligase, ATP-dependent, N-terminal domain"/>
    <property type="match status" value="1"/>
</dbReference>
<keyword evidence="7" id="KW-0233">DNA recombination</keyword>
<keyword evidence="5" id="KW-0227">DNA damage</keyword>
<dbReference type="Gene3D" id="2.40.50.140">
    <property type="entry name" value="Nucleic acid-binding proteins"/>
    <property type="match status" value="1"/>
</dbReference>
<protein>
    <recommendedName>
        <fullName evidence="10">ATP-dependent DNA ligase family profile domain-containing protein</fullName>
    </recommendedName>
</protein>
<dbReference type="Pfam" id="PF04675">
    <property type="entry name" value="DNA_ligase_A_N"/>
    <property type="match status" value="1"/>
</dbReference>
<keyword evidence="6" id="KW-0067">ATP-binding</keyword>
<keyword evidence="2" id="KW-0436">Ligase</keyword>
<reference evidence="11 12" key="1">
    <citation type="submission" date="2020-07" db="EMBL/GenBank/DDBJ databases">
        <title>Gai3-2, isolated from salt lake.</title>
        <authorList>
            <person name="Cui H."/>
            <person name="Shi X."/>
        </authorList>
    </citation>
    <scope>NUCLEOTIDE SEQUENCE [LARGE SCALE GENOMIC DNA]</scope>
    <source>
        <strain evidence="11 12">Gai3-2</strain>
        <plasmid evidence="11 12">unnamed3</plasmid>
    </source>
</reference>
<evidence type="ECO:0000256" key="8">
    <source>
        <dbReference type="ARBA" id="ARBA00023204"/>
    </source>
</evidence>
<evidence type="ECO:0000256" key="5">
    <source>
        <dbReference type="ARBA" id="ARBA00022763"/>
    </source>
</evidence>
<dbReference type="SUPFAM" id="SSF50249">
    <property type="entry name" value="Nucleic acid-binding proteins"/>
    <property type="match status" value="1"/>
</dbReference>
<evidence type="ECO:0000256" key="2">
    <source>
        <dbReference type="ARBA" id="ARBA00022598"/>
    </source>
</evidence>
<dbReference type="GO" id="GO:0006310">
    <property type="term" value="P:DNA recombination"/>
    <property type="evidence" value="ECO:0007669"/>
    <property type="project" value="UniProtKB-KW"/>
</dbReference>
<dbReference type="PROSITE" id="PS00697">
    <property type="entry name" value="DNA_LIGASE_A1"/>
    <property type="match status" value="1"/>
</dbReference>
<dbReference type="Gene3D" id="3.30.470.30">
    <property type="entry name" value="DNA ligase/mRNA capping enzyme"/>
    <property type="match status" value="1"/>
</dbReference>
<keyword evidence="11" id="KW-0614">Plasmid</keyword>
<evidence type="ECO:0000259" key="10">
    <source>
        <dbReference type="PROSITE" id="PS50160"/>
    </source>
</evidence>
<dbReference type="GO" id="GO:0003910">
    <property type="term" value="F:DNA ligase (ATP) activity"/>
    <property type="evidence" value="ECO:0007669"/>
    <property type="project" value="InterPro"/>
</dbReference>
<dbReference type="EMBL" id="CP058532">
    <property type="protein sequence ID" value="QLG30053.1"/>
    <property type="molecule type" value="Genomic_DNA"/>
</dbReference>
<dbReference type="InterPro" id="IPR016059">
    <property type="entry name" value="DNA_ligase_ATP-dep_CS"/>
</dbReference>
<dbReference type="RefSeq" id="WP_179171627.1">
    <property type="nucleotide sequence ID" value="NZ_CP058532.1"/>
</dbReference>
<dbReference type="SUPFAM" id="SSF117018">
    <property type="entry name" value="ATP-dependent DNA ligase DNA-binding domain"/>
    <property type="match status" value="1"/>
</dbReference>
<dbReference type="GO" id="GO:0005524">
    <property type="term" value="F:ATP binding"/>
    <property type="evidence" value="ECO:0007669"/>
    <property type="project" value="UniProtKB-KW"/>
</dbReference>
<organism evidence="11 12">
    <name type="scientific">Halorarum halophilum</name>
    <dbReference type="NCBI Taxonomy" id="2743090"/>
    <lineage>
        <taxon>Archaea</taxon>
        <taxon>Methanobacteriati</taxon>
        <taxon>Methanobacteriota</taxon>
        <taxon>Stenosarchaea group</taxon>
        <taxon>Halobacteria</taxon>
        <taxon>Halobacteriales</taxon>
        <taxon>Haloferacaceae</taxon>
        <taxon>Halorarum</taxon>
    </lineage>
</organism>
<evidence type="ECO:0000256" key="3">
    <source>
        <dbReference type="ARBA" id="ARBA00022618"/>
    </source>
</evidence>
<dbReference type="GO" id="GO:0003677">
    <property type="term" value="F:DNA binding"/>
    <property type="evidence" value="ECO:0007669"/>
    <property type="project" value="InterPro"/>
</dbReference>
<dbReference type="InterPro" id="IPR050191">
    <property type="entry name" value="ATP-dep_DNA_ligase"/>
</dbReference>
<proteinExistence type="inferred from homology"/>
<dbReference type="Proteomes" id="UP000509750">
    <property type="component" value="Plasmid unnamed3"/>
</dbReference>
<keyword evidence="4" id="KW-0547">Nucleotide-binding</keyword>
<geneLocation type="plasmid" evidence="11 12">
    <name>unnamed3</name>
</geneLocation>
<dbReference type="AlphaFoldDB" id="A0A7D5H423"/>
<name>A0A7D5H423_9EURY</name>
<accession>A0A7D5H423</accession>
<keyword evidence="3" id="KW-0132">Cell division</keyword>
<dbReference type="GO" id="GO:0051301">
    <property type="term" value="P:cell division"/>
    <property type="evidence" value="ECO:0007669"/>
    <property type="project" value="UniProtKB-KW"/>
</dbReference>
<evidence type="ECO:0000256" key="1">
    <source>
        <dbReference type="ARBA" id="ARBA00007572"/>
    </source>
</evidence>
<dbReference type="PROSITE" id="PS50160">
    <property type="entry name" value="DNA_LIGASE_A3"/>
    <property type="match status" value="1"/>
</dbReference>
<evidence type="ECO:0000313" key="11">
    <source>
        <dbReference type="EMBL" id="QLG30053.1"/>
    </source>
</evidence>
<dbReference type="GO" id="GO:0006281">
    <property type="term" value="P:DNA repair"/>
    <property type="evidence" value="ECO:0007669"/>
    <property type="project" value="UniProtKB-KW"/>
</dbReference>
<dbReference type="InterPro" id="IPR012308">
    <property type="entry name" value="DNA_ligase_ATP-dep_N"/>
</dbReference>
<evidence type="ECO:0000256" key="9">
    <source>
        <dbReference type="ARBA" id="ARBA00023306"/>
    </source>
</evidence>
<dbReference type="InterPro" id="IPR012310">
    <property type="entry name" value="DNA_ligase_ATP-dep_cent"/>
</dbReference>
<evidence type="ECO:0000256" key="6">
    <source>
        <dbReference type="ARBA" id="ARBA00022840"/>
    </source>
</evidence>
<dbReference type="PANTHER" id="PTHR45674:SF4">
    <property type="entry name" value="DNA LIGASE 1"/>
    <property type="match status" value="1"/>
</dbReference>
<evidence type="ECO:0000313" key="12">
    <source>
        <dbReference type="Proteomes" id="UP000509750"/>
    </source>
</evidence>
<dbReference type="Pfam" id="PF01068">
    <property type="entry name" value="DNA_ligase_A_M"/>
    <property type="match status" value="1"/>
</dbReference>
<dbReference type="GeneID" id="56031354"/>
<evidence type="ECO:0000256" key="7">
    <source>
        <dbReference type="ARBA" id="ARBA00023172"/>
    </source>
</evidence>
<dbReference type="InterPro" id="IPR012340">
    <property type="entry name" value="NA-bd_OB-fold"/>
</dbReference>
<feature type="domain" description="ATP-dependent DNA ligase family profile" evidence="10">
    <location>
        <begin position="306"/>
        <end position="405"/>
    </location>
</feature>